<keyword evidence="3" id="KW-1185">Reference proteome</keyword>
<dbReference type="AlphaFoldDB" id="A0A0C3E4G5"/>
<evidence type="ECO:0000313" key="3">
    <source>
        <dbReference type="Proteomes" id="UP000053989"/>
    </source>
</evidence>
<dbReference type="Proteomes" id="UP000053989">
    <property type="component" value="Unassembled WGS sequence"/>
</dbReference>
<feature type="non-terminal residue" evidence="2">
    <location>
        <position position="83"/>
    </location>
</feature>
<reference evidence="3" key="2">
    <citation type="submission" date="2015-01" db="EMBL/GenBank/DDBJ databases">
        <title>Evolutionary Origins and Diversification of the Mycorrhizal Mutualists.</title>
        <authorList>
            <consortium name="DOE Joint Genome Institute"/>
            <consortium name="Mycorrhizal Genomics Consortium"/>
            <person name="Kohler A."/>
            <person name="Kuo A."/>
            <person name="Nagy L.G."/>
            <person name="Floudas D."/>
            <person name="Copeland A."/>
            <person name="Barry K.W."/>
            <person name="Cichocki N."/>
            <person name="Veneault-Fourrey C."/>
            <person name="LaButti K."/>
            <person name="Lindquist E.A."/>
            <person name="Lipzen A."/>
            <person name="Lundell T."/>
            <person name="Morin E."/>
            <person name="Murat C."/>
            <person name="Riley R."/>
            <person name="Ohm R."/>
            <person name="Sun H."/>
            <person name="Tunlid A."/>
            <person name="Henrissat B."/>
            <person name="Grigoriev I.V."/>
            <person name="Hibbett D.S."/>
            <person name="Martin F."/>
        </authorList>
    </citation>
    <scope>NUCLEOTIDE SEQUENCE [LARGE SCALE GENOMIC DNA]</scope>
    <source>
        <strain evidence="3">Foug A</strain>
    </source>
</reference>
<protein>
    <submittedName>
        <fullName evidence="2">Uncharacterized protein</fullName>
    </submittedName>
</protein>
<dbReference type="OrthoDB" id="3260716at2759"/>
<dbReference type="InParanoid" id="A0A0C3E4G5"/>
<dbReference type="HOGENOM" id="CLU_142421_0_0_1"/>
<accession>A0A0C3E4G5</accession>
<organism evidence="2 3">
    <name type="scientific">Scleroderma citrinum Foug A</name>
    <dbReference type="NCBI Taxonomy" id="1036808"/>
    <lineage>
        <taxon>Eukaryota</taxon>
        <taxon>Fungi</taxon>
        <taxon>Dikarya</taxon>
        <taxon>Basidiomycota</taxon>
        <taxon>Agaricomycotina</taxon>
        <taxon>Agaricomycetes</taxon>
        <taxon>Agaricomycetidae</taxon>
        <taxon>Boletales</taxon>
        <taxon>Sclerodermatineae</taxon>
        <taxon>Sclerodermataceae</taxon>
        <taxon>Scleroderma</taxon>
    </lineage>
</organism>
<feature type="region of interest" description="Disordered" evidence="1">
    <location>
        <begin position="1"/>
        <end position="28"/>
    </location>
</feature>
<proteinExistence type="predicted"/>
<gene>
    <name evidence="2" type="ORF">SCLCIDRAFT_97956</name>
</gene>
<sequence length="83" mass="8715">HTLRAKDFTDNSNQGIVDDRPMGTRPAPAPVTLNTVVDSDASADVPVQQDPPASSTLIGATSKDVYSGLGVPVQGMSSRELRH</sequence>
<evidence type="ECO:0000313" key="2">
    <source>
        <dbReference type="EMBL" id="KIM63354.1"/>
    </source>
</evidence>
<feature type="non-terminal residue" evidence="2">
    <location>
        <position position="1"/>
    </location>
</feature>
<evidence type="ECO:0000256" key="1">
    <source>
        <dbReference type="SAM" id="MobiDB-lite"/>
    </source>
</evidence>
<name>A0A0C3E4G5_9AGAM</name>
<feature type="region of interest" description="Disordered" evidence="1">
    <location>
        <begin position="39"/>
        <end position="58"/>
    </location>
</feature>
<dbReference type="EMBL" id="KN822035">
    <property type="protein sequence ID" value="KIM63354.1"/>
    <property type="molecule type" value="Genomic_DNA"/>
</dbReference>
<reference evidence="2 3" key="1">
    <citation type="submission" date="2014-04" db="EMBL/GenBank/DDBJ databases">
        <authorList>
            <consortium name="DOE Joint Genome Institute"/>
            <person name="Kuo A."/>
            <person name="Kohler A."/>
            <person name="Nagy L.G."/>
            <person name="Floudas D."/>
            <person name="Copeland A."/>
            <person name="Barry K.W."/>
            <person name="Cichocki N."/>
            <person name="Veneault-Fourrey C."/>
            <person name="LaButti K."/>
            <person name="Lindquist E.A."/>
            <person name="Lipzen A."/>
            <person name="Lundell T."/>
            <person name="Morin E."/>
            <person name="Murat C."/>
            <person name="Sun H."/>
            <person name="Tunlid A."/>
            <person name="Henrissat B."/>
            <person name="Grigoriev I.V."/>
            <person name="Hibbett D.S."/>
            <person name="Martin F."/>
            <person name="Nordberg H.P."/>
            <person name="Cantor M.N."/>
            <person name="Hua S.X."/>
        </authorList>
    </citation>
    <scope>NUCLEOTIDE SEQUENCE [LARGE SCALE GENOMIC DNA]</scope>
    <source>
        <strain evidence="2 3">Foug A</strain>
    </source>
</reference>